<dbReference type="InterPro" id="IPR003448">
    <property type="entry name" value="Mopterin_biosynth_MoaE"/>
</dbReference>
<reference evidence="4" key="1">
    <citation type="submission" date="2023-03" db="EMBL/GenBank/DDBJ databases">
        <authorList>
            <person name="Steffen K."/>
            <person name="Cardenas P."/>
        </authorList>
    </citation>
    <scope>NUCLEOTIDE SEQUENCE</scope>
</reference>
<dbReference type="InterPro" id="IPR002347">
    <property type="entry name" value="SDR_fam"/>
</dbReference>
<gene>
    <name evidence="4" type="ORF">GBAR_LOCUS9706</name>
</gene>
<dbReference type="GO" id="GO:0016740">
    <property type="term" value="F:transferase activity"/>
    <property type="evidence" value="ECO:0007669"/>
    <property type="project" value="UniProtKB-KW"/>
</dbReference>
<dbReference type="InterPro" id="IPR012675">
    <property type="entry name" value="Beta-grasp_dom_sf"/>
</dbReference>
<organism evidence="4 5">
    <name type="scientific">Geodia barretti</name>
    <name type="common">Barrett's horny sponge</name>
    <dbReference type="NCBI Taxonomy" id="519541"/>
    <lineage>
        <taxon>Eukaryota</taxon>
        <taxon>Metazoa</taxon>
        <taxon>Porifera</taxon>
        <taxon>Demospongiae</taxon>
        <taxon>Heteroscleromorpha</taxon>
        <taxon>Tetractinellida</taxon>
        <taxon>Astrophorina</taxon>
        <taxon>Geodiidae</taxon>
        <taxon>Geodia</taxon>
    </lineage>
</organism>
<dbReference type="InterPro" id="IPR003749">
    <property type="entry name" value="ThiS/MoaD-like"/>
</dbReference>
<dbReference type="InterPro" id="IPR016155">
    <property type="entry name" value="Mopterin_synth/thiamin_S_b"/>
</dbReference>
<dbReference type="SUPFAM" id="SSF51735">
    <property type="entry name" value="NAD(P)-binding Rossmann-fold domains"/>
    <property type="match status" value="1"/>
</dbReference>
<keyword evidence="2" id="KW-0501">Molybdenum cofactor biosynthesis</keyword>
<dbReference type="Gene3D" id="3.40.50.720">
    <property type="entry name" value="NAD(P)-binding Rossmann-like Domain"/>
    <property type="match status" value="2"/>
</dbReference>
<evidence type="ECO:0000313" key="5">
    <source>
        <dbReference type="Proteomes" id="UP001174909"/>
    </source>
</evidence>
<dbReference type="PRINTS" id="PR00080">
    <property type="entry name" value="SDRFAMILY"/>
</dbReference>
<proteinExistence type="inferred from homology"/>
<keyword evidence="5" id="KW-1185">Reference proteome</keyword>
<evidence type="ECO:0000313" key="4">
    <source>
        <dbReference type="EMBL" id="CAI8015728.1"/>
    </source>
</evidence>
<dbReference type="InterPro" id="IPR036563">
    <property type="entry name" value="MoaE_sf"/>
</dbReference>
<comment type="caution">
    <text evidence="4">The sequence shown here is derived from an EMBL/GenBank/DDBJ whole genome shotgun (WGS) entry which is preliminary data.</text>
</comment>
<dbReference type="GO" id="GO:0006777">
    <property type="term" value="P:Mo-molybdopterin cofactor biosynthetic process"/>
    <property type="evidence" value="ECO:0007669"/>
    <property type="project" value="UniProtKB-KW"/>
</dbReference>
<comment type="similarity">
    <text evidence="3">Belongs to the short-chain dehydrogenases/reductases (SDR) family.</text>
</comment>
<keyword evidence="1" id="KW-0808">Transferase</keyword>
<dbReference type="Gene3D" id="3.90.1170.40">
    <property type="entry name" value="Molybdopterin biosynthesis MoaE subunit"/>
    <property type="match status" value="1"/>
</dbReference>
<dbReference type="Proteomes" id="UP001174909">
    <property type="component" value="Unassembled WGS sequence"/>
</dbReference>
<dbReference type="PRINTS" id="PR00081">
    <property type="entry name" value="GDHRDH"/>
</dbReference>
<protein>
    <submittedName>
        <fullName evidence="4">Molybdopterin synthase catalytic subunit</fullName>
    </submittedName>
</protein>
<name>A0AA35WBY9_GEOBA</name>
<evidence type="ECO:0000256" key="1">
    <source>
        <dbReference type="ARBA" id="ARBA00022679"/>
    </source>
</evidence>
<dbReference type="Pfam" id="PF00106">
    <property type="entry name" value="adh_short"/>
    <property type="match status" value="2"/>
</dbReference>
<dbReference type="AlphaFoldDB" id="A0AA35WBY9"/>
<sequence length="426" mass="45438">MTLEGKVAIVTGSGRNIGRATALELARRGASVVVNARSNRNEAESVVGEVESFGGKAIAIIADVGVKEQVDAMVDDALSAFGRVDILINNAGLRAVDSITDMTVEQWRSVLAVNLDGPFFASQAGALGHVCASKMGALGLTRALAAELAEYNILVNHIVPGAFDTSPPPGQTNSFAAPEGARAVGIPVGGGSLIVRVKLFASYKEKAGMSDLEISLTDDATVSDAARELLRLHPAISSDSSRLMIAVNEEYQEHDYPLSENDEVAFIPPLPAGEDMITITNDELCPEAITDSVKQDSNGAVVTFLGSTRDSTAERKVLYLEYEAYRPMADNQLARIAQEIRERWGISDVAIAHRLGRLEIGDLSLVVAIASPHRKEAFEASAYAIDRIKQIVPIWKKEFFEGGEVWVGSQEDECAKQETAVAAGGS</sequence>
<dbReference type="CDD" id="cd00756">
    <property type="entry name" value="MoaE"/>
    <property type="match status" value="1"/>
</dbReference>
<dbReference type="CDD" id="cd00754">
    <property type="entry name" value="Ubl_MoaD"/>
    <property type="match status" value="1"/>
</dbReference>
<dbReference type="PANTHER" id="PTHR23404">
    <property type="entry name" value="MOLYBDOPTERIN SYNTHASE RELATED"/>
    <property type="match status" value="1"/>
</dbReference>
<accession>A0AA35WBY9</accession>
<dbReference type="SUPFAM" id="SSF54285">
    <property type="entry name" value="MoaD/ThiS"/>
    <property type="match status" value="1"/>
</dbReference>
<dbReference type="InterPro" id="IPR036291">
    <property type="entry name" value="NAD(P)-bd_dom_sf"/>
</dbReference>
<dbReference type="FunFam" id="3.90.1170.40:FF:000003">
    <property type="entry name" value="Molybdopterin converting factor subunit 2"/>
    <property type="match status" value="1"/>
</dbReference>
<dbReference type="Gene3D" id="3.10.20.30">
    <property type="match status" value="1"/>
</dbReference>
<dbReference type="EMBL" id="CASHTH010001466">
    <property type="protein sequence ID" value="CAI8015728.1"/>
    <property type="molecule type" value="Genomic_DNA"/>
</dbReference>
<dbReference type="SUPFAM" id="SSF54690">
    <property type="entry name" value="Molybdopterin synthase subunit MoaE"/>
    <property type="match status" value="1"/>
</dbReference>
<dbReference type="Pfam" id="PF02391">
    <property type="entry name" value="MoaE"/>
    <property type="match status" value="1"/>
</dbReference>
<evidence type="ECO:0000256" key="3">
    <source>
        <dbReference type="RuleBase" id="RU000363"/>
    </source>
</evidence>
<evidence type="ECO:0000256" key="2">
    <source>
        <dbReference type="ARBA" id="ARBA00023150"/>
    </source>
</evidence>
<dbReference type="Pfam" id="PF02597">
    <property type="entry name" value="ThiS"/>
    <property type="match status" value="1"/>
</dbReference>